<dbReference type="OrthoDB" id="2645726at2"/>
<dbReference type="Proteomes" id="UP000435177">
    <property type="component" value="Unassembled WGS sequence"/>
</dbReference>
<dbReference type="RefSeq" id="WP_095263445.1">
    <property type="nucleotide sequence ID" value="NZ_NPBY01000010.1"/>
</dbReference>
<keyword evidence="1" id="KW-0812">Transmembrane</keyword>
<protein>
    <submittedName>
        <fullName evidence="3">DUF4044 domain-containing protein</fullName>
    </submittedName>
    <submittedName>
        <fullName evidence="2">Stressosome-associated protein Prli42</fullName>
    </submittedName>
</protein>
<gene>
    <name evidence="2" type="primary">prli42</name>
    <name evidence="3" type="ORF">CHH67_02720</name>
    <name evidence="2" type="ORF">GNP94_02790</name>
</gene>
<dbReference type="AlphaFoldDB" id="A0A268F2R7"/>
<reference evidence="2 5" key="2">
    <citation type="submission" date="2019-11" db="EMBL/GenBank/DDBJ databases">
        <title>Draft genome sequences of five Paenibacillus species of dairy origin.</title>
        <authorList>
            <person name="Olajide A.M."/>
            <person name="Chen S."/>
            <person name="Lapointe G."/>
        </authorList>
    </citation>
    <scope>NUCLEOTIDE SEQUENCE [LARGE SCALE GENOMIC DNA]</scope>
    <source>
        <strain evidence="2 5">3CS1</strain>
    </source>
</reference>
<organism evidence="3 4">
    <name type="scientific">Paenibacillus campinasensis</name>
    <dbReference type="NCBI Taxonomy" id="66347"/>
    <lineage>
        <taxon>Bacteria</taxon>
        <taxon>Bacillati</taxon>
        <taxon>Bacillota</taxon>
        <taxon>Bacilli</taxon>
        <taxon>Bacillales</taxon>
        <taxon>Paenibacillaceae</taxon>
        <taxon>Paenibacillus</taxon>
    </lineage>
</organism>
<evidence type="ECO:0000256" key="1">
    <source>
        <dbReference type="SAM" id="Phobius"/>
    </source>
</evidence>
<evidence type="ECO:0000313" key="4">
    <source>
        <dbReference type="Proteomes" id="UP000215596"/>
    </source>
</evidence>
<reference evidence="3 4" key="1">
    <citation type="submission" date="2017-07" db="EMBL/GenBank/DDBJ databases">
        <title>Isolation and whole genome analysis of endospore-forming bacteria from heroin.</title>
        <authorList>
            <person name="Kalinowski J."/>
            <person name="Ahrens B."/>
            <person name="Al-Dilaimi A."/>
            <person name="Winkler A."/>
            <person name="Wibberg D."/>
            <person name="Schleenbecker U."/>
            <person name="Ruckert C."/>
            <person name="Wolfel R."/>
            <person name="Grass G."/>
        </authorList>
    </citation>
    <scope>NUCLEOTIDE SEQUENCE [LARGE SCALE GENOMIC DNA]</scope>
    <source>
        <strain evidence="3 4">7537-G1</strain>
    </source>
</reference>
<accession>A0A268F2R7</accession>
<feature type="transmembrane region" description="Helical" evidence="1">
    <location>
        <begin position="9"/>
        <end position="32"/>
    </location>
</feature>
<keyword evidence="1" id="KW-1133">Transmembrane helix</keyword>
<dbReference type="EMBL" id="WOAA01000001">
    <property type="protein sequence ID" value="MUG64930.1"/>
    <property type="molecule type" value="Genomic_DNA"/>
</dbReference>
<keyword evidence="1" id="KW-0472">Membrane</keyword>
<evidence type="ECO:0000313" key="2">
    <source>
        <dbReference type="EMBL" id="MUG64930.1"/>
    </source>
</evidence>
<dbReference type="InterPro" id="IPR049722">
    <property type="entry name" value="Prli42-like"/>
</dbReference>
<dbReference type="NCBIfam" id="NF033880">
    <property type="entry name" value="Prli42"/>
    <property type="match status" value="1"/>
</dbReference>
<evidence type="ECO:0000313" key="5">
    <source>
        <dbReference type="Proteomes" id="UP000435177"/>
    </source>
</evidence>
<comment type="caution">
    <text evidence="3">The sequence shown here is derived from an EMBL/GenBank/DDBJ whole genome shotgun (WGS) entry which is preliminary data.</text>
</comment>
<sequence>MQRKKWFKFVIYLMLLAMICSTLMIVLEPLLFR</sequence>
<evidence type="ECO:0000313" key="3">
    <source>
        <dbReference type="EMBL" id="PAD79649.1"/>
    </source>
</evidence>
<dbReference type="Proteomes" id="UP000215596">
    <property type="component" value="Unassembled WGS sequence"/>
</dbReference>
<name>A0A268F2R7_9BACL</name>
<keyword evidence="5" id="KW-1185">Reference proteome</keyword>
<dbReference type="EMBL" id="NPBY01000010">
    <property type="protein sequence ID" value="PAD79649.1"/>
    <property type="molecule type" value="Genomic_DNA"/>
</dbReference>
<proteinExistence type="predicted"/>